<dbReference type="InterPro" id="IPR043129">
    <property type="entry name" value="ATPase_NBD"/>
</dbReference>
<evidence type="ECO:0000256" key="6">
    <source>
        <dbReference type="ARBA" id="ARBA00022777"/>
    </source>
</evidence>
<feature type="domain" description="Carbohydrate kinase FGGY C-terminal" evidence="13">
    <location>
        <begin position="272"/>
        <end position="459"/>
    </location>
</feature>
<dbReference type="EC" id="2.7.1.30" evidence="3"/>
<dbReference type="GO" id="GO:0046167">
    <property type="term" value="P:glycerol-3-phosphate biosynthetic process"/>
    <property type="evidence" value="ECO:0007669"/>
    <property type="project" value="TreeGrafter"/>
</dbReference>
<accession>A0A7S2WK71</accession>
<dbReference type="PIRSF" id="PIRSF000538">
    <property type="entry name" value="GlpK"/>
    <property type="match status" value="1"/>
</dbReference>
<dbReference type="InterPro" id="IPR005999">
    <property type="entry name" value="Glycerol_kin"/>
</dbReference>
<dbReference type="PROSITE" id="PS00933">
    <property type="entry name" value="FGGY_KINASES_1"/>
    <property type="match status" value="1"/>
</dbReference>
<feature type="domain" description="Carbohydrate kinase FGGY N-terminal" evidence="12">
    <location>
        <begin position="9"/>
        <end position="262"/>
    </location>
</feature>
<dbReference type="InterPro" id="IPR018485">
    <property type="entry name" value="FGGY_C"/>
</dbReference>
<evidence type="ECO:0000259" key="12">
    <source>
        <dbReference type="Pfam" id="PF00370"/>
    </source>
</evidence>
<keyword evidence="5" id="KW-0547">Nucleotide-binding</keyword>
<evidence type="ECO:0000256" key="8">
    <source>
        <dbReference type="ARBA" id="ARBA00022840"/>
    </source>
</evidence>
<gene>
    <name evidence="14" type="ORF">EANT1437_LOCUS13243</name>
</gene>
<keyword evidence="4 11" id="KW-0808">Transferase</keyword>
<dbReference type="InterPro" id="IPR000577">
    <property type="entry name" value="Carb_kinase_FGGY"/>
</dbReference>
<dbReference type="Pfam" id="PF02782">
    <property type="entry name" value="FGGY_C"/>
    <property type="match status" value="1"/>
</dbReference>
<protein>
    <recommendedName>
        <fullName evidence="3">glycerol kinase</fullName>
        <ecNumber evidence="3">2.7.1.30</ecNumber>
    </recommendedName>
    <alternativeName>
        <fullName evidence="9">ATP:glycerol 3-phosphotransferase</fullName>
    </alternativeName>
</protein>
<dbReference type="PROSITE" id="PS00445">
    <property type="entry name" value="FGGY_KINASES_2"/>
    <property type="match status" value="1"/>
</dbReference>
<evidence type="ECO:0000259" key="13">
    <source>
        <dbReference type="Pfam" id="PF02782"/>
    </source>
</evidence>
<dbReference type="EMBL" id="HBHI01025877">
    <property type="protein sequence ID" value="CAD9693650.1"/>
    <property type="molecule type" value="Transcribed_RNA"/>
</dbReference>
<evidence type="ECO:0000256" key="1">
    <source>
        <dbReference type="ARBA" id="ARBA00005190"/>
    </source>
</evidence>
<dbReference type="SUPFAM" id="SSF53067">
    <property type="entry name" value="Actin-like ATPase domain"/>
    <property type="match status" value="2"/>
</dbReference>
<evidence type="ECO:0000256" key="9">
    <source>
        <dbReference type="ARBA" id="ARBA00043149"/>
    </source>
</evidence>
<dbReference type="GO" id="GO:0005829">
    <property type="term" value="C:cytosol"/>
    <property type="evidence" value="ECO:0007669"/>
    <property type="project" value="UniProtKB-ARBA"/>
</dbReference>
<evidence type="ECO:0000256" key="5">
    <source>
        <dbReference type="ARBA" id="ARBA00022741"/>
    </source>
</evidence>
<dbReference type="GO" id="GO:0004370">
    <property type="term" value="F:glycerol kinase activity"/>
    <property type="evidence" value="ECO:0007669"/>
    <property type="project" value="UniProtKB-EC"/>
</dbReference>
<dbReference type="InterPro" id="IPR018484">
    <property type="entry name" value="FGGY_N"/>
</dbReference>
<dbReference type="GO" id="GO:0005739">
    <property type="term" value="C:mitochondrion"/>
    <property type="evidence" value="ECO:0007669"/>
    <property type="project" value="TreeGrafter"/>
</dbReference>
<dbReference type="Pfam" id="PF00370">
    <property type="entry name" value="FGGY_N"/>
    <property type="match status" value="1"/>
</dbReference>
<reference evidence="14" key="1">
    <citation type="submission" date="2021-01" db="EMBL/GenBank/DDBJ databases">
        <authorList>
            <person name="Corre E."/>
            <person name="Pelletier E."/>
            <person name="Niang G."/>
            <person name="Scheremetjew M."/>
            <person name="Finn R."/>
            <person name="Kale V."/>
            <person name="Holt S."/>
            <person name="Cochrane G."/>
            <person name="Meng A."/>
            <person name="Brown T."/>
            <person name="Cohen L."/>
        </authorList>
    </citation>
    <scope>NUCLEOTIDE SEQUENCE</scope>
    <source>
        <strain evidence="14">CCMP1452</strain>
    </source>
</reference>
<evidence type="ECO:0000256" key="7">
    <source>
        <dbReference type="ARBA" id="ARBA00022798"/>
    </source>
</evidence>
<dbReference type="GO" id="GO:0019563">
    <property type="term" value="P:glycerol catabolic process"/>
    <property type="evidence" value="ECO:0007669"/>
    <property type="project" value="UniProtKB-UniPathway"/>
</dbReference>
<proteinExistence type="inferred from homology"/>
<dbReference type="NCBIfam" id="TIGR01311">
    <property type="entry name" value="glycerol_kin"/>
    <property type="match status" value="1"/>
</dbReference>
<comment type="pathway">
    <text evidence="1">Polyol metabolism; glycerol degradation via glycerol kinase pathway; sn-glycerol 3-phosphate from glycerol: step 1/1.</text>
</comment>
<dbReference type="AlphaFoldDB" id="A0A7S2WK71"/>
<sequence length="510" mass="56156">MMEKKRKLIGSLDQGTSSTRFLLVDAETGHIVSSSQKEHQQYFPEPGWVEHDANEIWTRCKECITETMQQNSGVNSIDEIVSIGITNQRETCILWDKETGIPVCNAIVWNCARTSSIVKEYQDNKLCGDKDALREKTGLPVSTYFSATKMVWMLRNVAGVRERAERGELCFGTIDSWLIWKLTEGKYHVTDITNAARTLICNIHSLQWDPQLLEIFDIPKALLLPKIEPSIGGDFGTVTGCQPLNGVPIGAVLGDQHAALFGQVCFNVGEAKATFGTGAFLMMNTGKLRSSTQGLLTTPFYQRKGEKPVYALEGAVAVAGSLIQWLRDNLELGKSAVEIAQLASTVNDANGLVIVPAFNGLFAPYWREDARGVFCGLTFFHTKAHMARAALDAAAFQSMDVFNAMVLDSGVPLSEVKVDGGMTANDDLLQFLADVTNTNVSRPQYLETTALGVAYAAGLSSGIYKSLQEIKQLYHTDRIFKSKMDSEERATLKKNWDKAVDKSLGWVEGI</sequence>
<evidence type="ECO:0000256" key="3">
    <source>
        <dbReference type="ARBA" id="ARBA00012099"/>
    </source>
</evidence>
<evidence type="ECO:0000256" key="2">
    <source>
        <dbReference type="ARBA" id="ARBA00009156"/>
    </source>
</evidence>
<comment type="similarity">
    <text evidence="2 11">Belongs to the FGGY kinase family.</text>
</comment>
<dbReference type="Gene3D" id="3.30.420.40">
    <property type="match status" value="2"/>
</dbReference>
<keyword evidence="7" id="KW-0319">Glycerol metabolism</keyword>
<dbReference type="NCBIfam" id="NF000756">
    <property type="entry name" value="PRK00047.1"/>
    <property type="match status" value="1"/>
</dbReference>
<organism evidence="14">
    <name type="scientific">Eucampia antarctica</name>
    <dbReference type="NCBI Taxonomy" id="49252"/>
    <lineage>
        <taxon>Eukaryota</taxon>
        <taxon>Sar</taxon>
        <taxon>Stramenopiles</taxon>
        <taxon>Ochrophyta</taxon>
        <taxon>Bacillariophyta</taxon>
        <taxon>Mediophyceae</taxon>
        <taxon>Biddulphiophycidae</taxon>
        <taxon>Hemiaulales</taxon>
        <taxon>Hemiaulaceae</taxon>
        <taxon>Eucampia</taxon>
    </lineage>
</organism>
<keyword evidence="6 11" id="KW-0418">Kinase</keyword>
<evidence type="ECO:0000256" key="10">
    <source>
        <dbReference type="ARBA" id="ARBA00052101"/>
    </source>
</evidence>
<name>A0A7S2WK71_9STRA</name>
<dbReference type="UniPathway" id="UPA00618">
    <property type="reaction ID" value="UER00672"/>
</dbReference>
<comment type="catalytic activity">
    <reaction evidence="10">
        <text>glycerol + ATP = sn-glycerol 3-phosphate + ADP + H(+)</text>
        <dbReference type="Rhea" id="RHEA:21644"/>
        <dbReference type="ChEBI" id="CHEBI:15378"/>
        <dbReference type="ChEBI" id="CHEBI:17754"/>
        <dbReference type="ChEBI" id="CHEBI:30616"/>
        <dbReference type="ChEBI" id="CHEBI:57597"/>
        <dbReference type="ChEBI" id="CHEBI:456216"/>
        <dbReference type="EC" id="2.7.1.30"/>
    </reaction>
</comment>
<evidence type="ECO:0000256" key="11">
    <source>
        <dbReference type="RuleBase" id="RU003733"/>
    </source>
</evidence>
<dbReference type="GO" id="GO:0006641">
    <property type="term" value="P:triglyceride metabolic process"/>
    <property type="evidence" value="ECO:0007669"/>
    <property type="project" value="TreeGrafter"/>
</dbReference>
<dbReference type="FunFam" id="3.30.420.40:FF:000008">
    <property type="entry name" value="Glycerol kinase"/>
    <property type="match status" value="1"/>
</dbReference>
<dbReference type="FunFam" id="3.30.420.40:FF:000007">
    <property type="entry name" value="Glycerol kinase"/>
    <property type="match status" value="1"/>
</dbReference>
<dbReference type="PANTHER" id="PTHR10196:SF69">
    <property type="entry name" value="GLYCEROL KINASE"/>
    <property type="match status" value="1"/>
</dbReference>
<dbReference type="PANTHER" id="PTHR10196">
    <property type="entry name" value="SUGAR KINASE"/>
    <property type="match status" value="1"/>
</dbReference>
<dbReference type="InterPro" id="IPR018483">
    <property type="entry name" value="Carb_kinase_FGGY_CS"/>
</dbReference>
<evidence type="ECO:0000313" key="14">
    <source>
        <dbReference type="EMBL" id="CAD9693650.1"/>
    </source>
</evidence>
<keyword evidence="8" id="KW-0067">ATP-binding</keyword>
<dbReference type="CDD" id="cd07769">
    <property type="entry name" value="ASKHA_NBD_FGGY_GK"/>
    <property type="match status" value="1"/>
</dbReference>
<evidence type="ECO:0000256" key="4">
    <source>
        <dbReference type="ARBA" id="ARBA00022679"/>
    </source>
</evidence>
<dbReference type="GO" id="GO:0005524">
    <property type="term" value="F:ATP binding"/>
    <property type="evidence" value="ECO:0007669"/>
    <property type="project" value="UniProtKB-KW"/>
</dbReference>